<dbReference type="AlphaFoldDB" id="X6LHV5"/>
<proteinExistence type="predicted"/>
<evidence type="ECO:0008006" key="4">
    <source>
        <dbReference type="Google" id="ProtNLM"/>
    </source>
</evidence>
<organism evidence="2 3">
    <name type="scientific">Reticulomyxa filosa</name>
    <dbReference type="NCBI Taxonomy" id="46433"/>
    <lineage>
        <taxon>Eukaryota</taxon>
        <taxon>Sar</taxon>
        <taxon>Rhizaria</taxon>
        <taxon>Retaria</taxon>
        <taxon>Foraminifera</taxon>
        <taxon>Monothalamids</taxon>
        <taxon>Reticulomyxidae</taxon>
        <taxon>Reticulomyxa</taxon>
    </lineage>
</organism>
<evidence type="ECO:0000313" key="3">
    <source>
        <dbReference type="Proteomes" id="UP000023152"/>
    </source>
</evidence>
<feature type="non-terminal residue" evidence="2">
    <location>
        <position position="141"/>
    </location>
</feature>
<reference evidence="2 3" key="1">
    <citation type="journal article" date="2013" name="Curr. Biol.">
        <title>The Genome of the Foraminiferan Reticulomyxa filosa.</title>
        <authorList>
            <person name="Glockner G."/>
            <person name="Hulsmann N."/>
            <person name="Schleicher M."/>
            <person name="Noegel A.A."/>
            <person name="Eichinger L."/>
            <person name="Gallinger C."/>
            <person name="Pawlowski J."/>
            <person name="Sierra R."/>
            <person name="Euteneuer U."/>
            <person name="Pillet L."/>
            <person name="Moustafa A."/>
            <person name="Platzer M."/>
            <person name="Groth M."/>
            <person name="Szafranski K."/>
            <person name="Schliwa M."/>
        </authorList>
    </citation>
    <scope>NUCLEOTIDE SEQUENCE [LARGE SCALE GENOMIC DNA]</scope>
</reference>
<dbReference type="Proteomes" id="UP000023152">
    <property type="component" value="Unassembled WGS sequence"/>
</dbReference>
<name>X6LHV5_RETFI</name>
<comment type="caution">
    <text evidence="2">The sequence shown here is derived from an EMBL/GenBank/DDBJ whole genome shotgun (WGS) entry which is preliminary data.</text>
</comment>
<keyword evidence="3" id="KW-1185">Reference proteome</keyword>
<dbReference type="EMBL" id="ASPP01039663">
    <property type="protein sequence ID" value="ETO00921.1"/>
    <property type="molecule type" value="Genomic_DNA"/>
</dbReference>
<evidence type="ECO:0000256" key="1">
    <source>
        <dbReference type="SAM" id="Coils"/>
    </source>
</evidence>
<evidence type="ECO:0000313" key="2">
    <source>
        <dbReference type="EMBL" id="ETO00921.1"/>
    </source>
</evidence>
<sequence>QELEEDTTMSQALETYISLQANNYPYTSSDDNKKNDAYDCYQHIIDLLREEKEKEEKKNEQQQQVIILQGKSGSGKSLFCRHLEEALWGSHVNDSITFIPVYISLSKFYNELNEKQIISQALQMKQINKEIIDIVRENISF</sequence>
<dbReference type="InterPro" id="IPR027417">
    <property type="entry name" value="P-loop_NTPase"/>
</dbReference>
<feature type="coiled-coil region" evidence="1">
    <location>
        <begin position="38"/>
        <end position="65"/>
    </location>
</feature>
<gene>
    <name evidence="2" type="ORF">RFI_36519</name>
</gene>
<feature type="non-terminal residue" evidence="2">
    <location>
        <position position="1"/>
    </location>
</feature>
<dbReference type="SUPFAM" id="SSF52540">
    <property type="entry name" value="P-loop containing nucleoside triphosphate hydrolases"/>
    <property type="match status" value="1"/>
</dbReference>
<keyword evidence="1" id="KW-0175">Coiled coil</keyword>
<accession>X6LHV5</accession>
<dbReference type="Gene3D" id="3.40.50.300">
    <property type="entry name" value="P-loop containing nucleotide triphosphate hydrolases"/>
    <property type="match status" value="1"/>
</dbReference>
<protein>
    <recommendedName>
        <fullName evidence="4">NACHT domain-containing protein</fullName>
    </recommendedName>
</protein>